<reference evidence="9" key="1">
    <citation type="journal article" date="2019" name="Int. J. Syst. Evol. Microbiol.">
        <title>The Global Catalogue of Microorganisms (GCM) 10K type strain sequencing project: providing services to taxonomists for standard genome sequencing and annotation.</title>
        <authorList>
            <consortium name="The Broad Institute Genomics Platform"/>
            <consortium name="The Broad Institute Genome Sequencing Center for Infectious Disease"/>
            <person name="Wu L."/>
            <person name="Ma J."/>
        </authorList>
    </citation>
    <scope>NUCLEOTIDE SEQUENCE [LARGE SCALE GENOMIC DNA]</scope>
    <source>
        <strain evidence="9">JCM 32206</strain>
    </source>
</reference>
<dbReference type="Gene3D" id="3.10.20.30">
    <property type="match status" value="1"/>
</dbReference>
<dbReference type="InterPro" id="IPR016208">
    <property type="entry name" value="Ald_Oxase/xanthine_DH-like"/>
</dbReference>
<dbReference type="InterPro" id="IPR000674">
    <property type="entry name" value="Ald_Oxase/Xan_DH_a/b"/>
</dbReference>
<protein>
    <submittedName>
        <fullName evidence="8">Molybdopterin-dependent oxidoreductase</fullName>
    </submittedName>
</protein>
<dbReference type="InterPro" id="IPR006058">
    <property type="entry name" value="2Fe2S_fd_BS"/>
</dbReference>
<dbReference type="SMART" id="SM01008">
    <property type="entry name" value="Ald_Xan_dh_C"/>
    <property type="match status" value="1"/>
</dbReference>
<dbReference type="InterPro" id="IPR037165">
    <property type="entry name" value="AldOxase/xan_DH_Mopterin-bd_sf"/>
</dbReference>
<keyword evidence="2" id="KW-0500">Molybdenum</keyword>
<dbReference type="CDD" id="cd00207">
    <property type="entry name" value="fer2"/>
    <property type="match status" value="1"/>
</dbReference>
<dbReference type="Pfam" id="PF00111">
    <property type="entry name" value="Fer2"/>
    <property type="match status" value="1"/>
</dbReference>
<dbReference type="SUPFAM" id="SSF47741">
    <property type="entry name" value="CO dehydrogenase ISP C-domain like"/>
    <property type="match status" value="1"/>
</dbReference>
<dbReference type="Pfam" id="PF01315">
    <property type="entry name" value="Ald_Xan_dh_C"/>
    <property type="match status" value="1"/>
</dbReference>
<comment type="caution">
    <text evidence="8">The sequence shown here is derived from an EMBL/GenBank/DDBJ whole genome shotgun (WGS) entry which is preliminary data.</text>
</comment>
<accession>A0ABP8PR06</accession>
<dbReference type="RefSeq" id="WP_345352645.1">
    <property type="nucleotide sequence ID" value="NZ_BAABFB010000075.1"/>
</dbReference>
<dbReference type="PANTHER" id="PTHR11908:SF132">
    <property type="entry name" value="ALDEHYDE OXIDASE 1-RELATED"/>
    <property type="match status" value="1"/>
</dbReference>
<dbReference type="Pfam" id="PF01799">
    <property type="entry name" value="Fer2_2"/>
    <property type="match status" value="1"/>
</dbReference>
<dbReference type="SUPFAM" id="SSF56003">
    <property type="entry name" value="Molybdenum cofactor-binding domain"/>
    <property type="match status" value="1"/>
</dbReference>
<comment type="similarity">
    <text evidence="1">Belongs to the xanthine dehydrogenase family.</text>
</comment>
<dbReference type="Pfam" id="PF20256">
    <property type="entry name" value="MoCoBD_2"/>
    <property type="match status" value="1"/>
</dbReference>
<dbReference type="InterPro" id="IPR008274">
    <property type="entry name" value="AldOxase/xan_DH_MoCoBD1"/>
</dbReference>
<dbReference type="Proteomes" id="UP001501183">
    <property type="component" value="Unassembled WGS sequence"/>
</dbReference>
<keyword evidence="3" id="KW-0479">Metal-binding</keyword>
<dbReference type="InterPro" id="IPR036010">
    <property type="entry name" value="2Fe-2S_ferredoxin-like_sf"/>
</dbReference>
<evidence type="ECO:0000256" key="1">
    <source>
        <dbReference type="ARBA" id="ARBA00006849"/>
    </source>
</evidence>
<dbReference type="SUPFAM" id="SSF54665">
    <property type="entry name" value="CO dehydrogenase molybdoprotein N-domain-like"/>
    <property type="match status" value="1"/>
</dbReference>
<dbReference type="Pfam" id="PF02738">
    <property type="entry name" value="MoCoBD_1"/>
    <property type="match status" value="1"/>
</dbReference>
<dbReference type="InterPro" id="IPR001041">
    <property type="entry name" value="2Fe-2S_ferredoxin-type"/>
</dbReference>
<dbReference type="Gene3D" id="3.90.1170.50">
    <property type="entry name" value="Aldehyde oxidase/xanthine dehydrogenase, a/b hammerhead"/>
    <property type="match status" value="1"/>
</dbReference>
<dbReference type="InterPro" id="IPR012675">
    <property type="entry name" value="Beta-grasp_dom_sf"/>
</dbReference>
<dbReference type="InterPro" id="IPR046867">
    <property type="entry name" value="AldOxase/xan_DH_MoCoBD2"/>
</dbReference>
<gene>
    <name evidence="8" type="ORF">GCM10023094_52300</name>
</gene>
<dbReference type="InterPro" id="IPR002888">
    <property type="entry name" value="2Fe-2S-bd"/>
</dbReference>
<organism evidence="8 9">
    <name type="scientific">Rhodococcus olei</name>
    <dbReference type="NCBI Taxonomy" id="2161675"/>
    <lineage>
        <taxon>Bacteria</taxon>
        <taxon>Bacillati</taxon>
        <taxon>Actinomycetota</taxon>
        <taxon>Actinomycetes</taxon>
        <taxon>Mycobacteriales</taxon>
        <taxon>Nocardiaceae</taxon>
        <taxon>Rhodococcus</taxon>
    </lineage>
</organism>
<keyword evidence="5" id="KW-0408">Iron</keyword>
<evidence type="ECO:0000256" key="3">
    <source>
        <dbReference type="ARBA" id="ARBA00022723"/>
    </source>
</evidence>
<feature type="domain" description="2Fe-2S ferredoxin-type" evidence="7">
    <location>
        <begin position="1"/>
        <end position="74"/>
    </location>
</feature>
<feature type="region of interest" description="Disordered" evidence="6">
    <location>
        <begin position="579"/>
        <end position="608"/>
    </location>
</feature>
<evidence type="ECO:0000313" key="9">
    <source>
        <dbReference type="Proteomes" id="UP001501183"/>
    </source>
</evidence>
<sequence>MTYTVNGEPSDAEPRPGQCLRTFLRELGHHGVKKGCDAGDCGACTVWLDGDPVHSCITPAFRAEGREVTTIEGLGSPENLHPLQRQFRDAPGFQCGFCTAGMIMTAATFTDAQRGDLPRALKGNLCRCTGYRAIEDAVNGVTGIETAAPGRAVGTSIGAPAATDVVTGRAEFTMDTAVDGLLHLKVLHSPHAHARIVSIDRTAALAVPGVHRVYTWEDVPRKRFTTAIHTDHLVDPDDTYILDDTVRFVGQRVVAVLADTVGAAEEGCRRVVIEYEPLPAVFDPEHAMADGAPQLHGSDDPFVRDPVHNILLELHGHVGDVEAGFAEADVVHEGTYFSPRVQHAHLETHGSIAWMEDGRVHVRTSSQSPSIAKVKLEHLFDLRPDQVRVFCKRVGGGFGGKQEVIAEDLVALATLDTGRPVCLEYTREEEFTTASPRHPMTITVKLGARADGTLTAVQVRNVSNTGAYGNHGGETLFAGGAAVMLYRCANKKYDAYSVYTNTVPSGALRGYGMTQPAFAVESAMHELALALGIDPLELRRRNIVRPGDSLVAFDDGPDDVVFAQDGVARCIDLVDEALGHTDAEPPPGDDWLVGTGTASSLHETAPPTEHLSEAWATLGDDGVYEIAVGTVEFGEGTSTAHVQIAATVLGTTPSRVRLVQSDTDRTGFDTGAFASAGLSVAGNAVQYASTALRDRILAFAAERAGVDGAACAMDDDGVVCGGTRVPLSELLDAAGARGIRFTAARKAYGSPRSVVSNTHGFRIAVHRVTGEILILRSVHATDAGVIINPAQVRGQIEGGVAQGIGFATTENHHVDGDGVMTNPNLRNYRIPTWADIPRTEVLVVDSSDSVGPMRAKGIAECCINPVAPALANAVEDATGVRFRELPLTPERIYRRVFDSHAGDPRERR</sequence>
<dbReference type="EMBL" id="BAABFB010000075">
    <property type="protein sequence ID" value="GAA4489940.1"/>
    <property type="molecule type" value="Genomic_DNA"/>
</dbReference>
<dbReference type="Gene3D" id="1.10.150.120">
    <property type="entry name" value="[2Fe-2S]-binding domain"/>
    <property type="match status" value="1"/>
</dbReference>
<evidence type="ECO:0000313" key="8">
    <source>
        <dbReference type="EMBL" id="GAA4489940.1"/>
    </source>
</evidence>
<evidence type="ECO:0000256" key="5">
    <source>
        <dbReference type="ARBA" id="ARBA00023004"/>
    </source>
</evidence>
<dbReference type="PANTHER" id="PTHR11908">
    <property type="entry name" value="XANTHINE DEHYDROGENASE"/>
    <property type="match status" value="1"/>
</dbReference>
<dbReference type="SUPFAM" id="SSF54292">
    <property type="entry name" value="2Fe-2S ferredoxin-like"/>
    <property type="match status" value="1"/>
</dbReference>
<evidence type="ECO:0000256" key="4">
    <source>
        <dbReference type="ARBA" id="ARBA00023002"/>
    </source>
</evidence>
<keyword evidence="9" id="KW-1185">Reference proteome</keyword>
<dbReference type="Gene3D" id="3.30.365.10">
    <property type="entry name" value="Aldehyde oxidase/xanthine dehydrogenase, molybdopterin binding domain"/>
    <property type="match status" value="4"/>
</dbReference>
<dbReference type="PROSITE" id="PS00197">
    <property type="entry name" value="2FE2S_FER_1"/>
    <property type="match status" value="1"/>
</dbReference>
<evidence type="ECO:0000256" key="2">
    <source>
        <dbReference type="ARBA" id="ARBA00022505"/>
    </source>
</evidence>
<name>A0ABP8PR06_9NOCA</name>
<dbReference type="InterPro" id="IPR036856">
    <property type="entry name" value="Ald_Oxase/Xan_DH_a/b_sf"/>
</dbReference>
<dbReference type="PROSITE" id="PS51085">
    <property type="entry name" value="2FE2S_FER_2"/>
    <property type="match status" value="1"/>
</dbReference>
<evidence type="ECO:0000259" key="7">
    <source>
        <dbReference type="PROSITE" id="PS51085"/>
    </source>
</evidence>
<keyword evidence="4" id="KW-0560">Oxidoreductase</keyword>
<dbReference type="InterPro" id="IPR036884">
    <property type="entry name" value="2Fe-2S-bd_dom_sf"/>
</dbReference>
<evidence type="ECO:0000256" key="6">
    <source>
        <dbReference type="SAM" id="MobiDB-lite"/>
    </source>
</evidence>
<proteinExistence type="inferred from homology"/>